<keyword evidence="2" id="KW-1185">Reference proteome</keyword>
<sequence>MRVRVQKNENPREMIQPVESVWWDGTKLRSGCRAGQQPT</sequence>
<evidence type="ECO:0000313" key="2">
    <source>
        <dbReference type="Proteomes" id="UP000187203"/>
    </source>
</evidence>
<accession>A0A1R3GTP4</accession>
<dbReference type="AlphaFoldDB" id="A0A1R3GTP4"/>
<name>A0A1R3GTP4_9ROSI</name>
<protein>
    <submittedName>
        <fullName evidence="1">Uncharacterized protein</fullName>
    </submittedName>
</protein>
<reference evidence="2" key="1">
    <citation type="submission" date="2013-09" db="EMBL/GenBank/DDBJ databases">
        <title>Corchorus olitorius genome sequencing.</title>
        <authorList>
            <person name="Alam M."/>
            <person name="Haque M.S."/>
            <person name="Islam M.S."/>
            <person name="Emdad E.M."/>
            <person name="Islam M.M."/>
            <person name="Ahmed B."/>
            <person name="Halim A."/>
            <person name="Hossen Q.M.M."/>
            <person name="Hossain M.Z."/>
            <person name="Ahmed R."/>
            <person name="Khan M.M."/>
            <person name="Islam R."/>
            <person name="Rashid M.M."/>
            <person name="Khan S.A."/>
            <person name="Rahman M.S."/>
            <person name="Alam M."/>
            <person name="Yahiya A.S."/>
            <person name="Khan M.S."/>
            <person name="Azam M.S."/>
            <person name="Haque T."/>
            <person name="Lashkar M.Z.H."/>
            <person name="Akhand A.I."/>
            <person name="Morshed G."/>
            <person name="Roy S."/>
            <person name="Uddin K.S."/>
            <person name="Rabeya T."/>
            <person name="Hossain A.S."/>
            <person name="Chowdhury A."/>
            <person name="Snigdha A.R."/>
            <person name="Mortoza M.S."/>
            <person name="Matin S.A."/>
            <person name="Hoque S.M.E."/>
            <person name="Islam M.K."/>
            <person name="Roy D.K."/>
            <person name="Haider R."/>
            <person name="Moosa M.M."/>
            <person name="Elias S.M."/>
            <person name="Hasan A.M."/>
            <person name="Jahan S."/>
            <person name="Shafiuddin M."/>
            <person name="Mahmood N."/>
            <person name="Shommy N.S."/>
        </authorList>
    </citation>
    <scope>NUCLEOTIDE SEQUENCE [LARGE SCALE GENOMIC DNA]</scope>
    <source>
        <strain evidence="2">cv. O-4</strain>
    </source>
</reference>
<dbReference type="Proteomes" id="UP000187203">
    <property type="component" value="Unassembled WGS sequence"/>
</dbReference>
<comment type="caution">
    <text evidence="1">The sequence shown here is derived from an EMBL/GenBank/DDBJ whole genome shotgun (WGS) entry which is preliminary data.</text>
</comment>
<evidence type="ECO:0000313" key="1">
    <source>
        <dbReference type="EMBL" id="OMO61370.1"/>
    </source>
</evidence>
<proteinExistence type="predicted"/>
<gene>
    <name evidence="1" type="ORF">COLO4_33446</name>
</gene>
<organism evidence="1 2">
    <name type="scientific">Corchorus olitorius</name>
    <dbReference type="NCBI Taxonomy" id="93759"/>
    <lineage>
        <taxon>Eukaryota</taxon>
        <taxon>Viridiplantae</taxon>
        <taxon>Streptophyta</taxon>
        <taxon>Embryophyta</taxon>
        <taxon>Tracheophyta</taxon>
        <taxon>Spermatophyta</taxon>
        <taxon>Magnoliopsida</taxon>
        <taxon>eudicotyledons</taxon>
        <taxon>Gunneridae</taxon>
        <taxon>Pentapetalae</taxon>
        <taxon>rosids</taxon>
        <taxon>malvids</taxon>
        <taxon>Malvales</taxon>
        <taxon>Malvaceae</taxon>
        <taxon>Grewioideae</taxon>
        <taxon>Apeibeae</taxon>
        <taxon>Corchorus</taxon>
    </lineage>
</organism>
<dbReference type="EMBL" id="AWUE01021675">
    <property type="protein sequence ID" value="OMO61370.1"/>
    <property type="molecule type" value="Genomic_DNA"/>
</dbReference>